<name>A0A0K6IL65_9GAMM</name>
<dbReference type="Proteomes" id="UP000182769">
    <property type="component" value="Unassembled WGS sequence"/>
</dbReference>
<reference evidence="4" key="1">
    <citation type="submission" date="2015-08" db="EMBL/GenBank/DDBJ databases">
        <authorList>
            <person name="Varghese N."/>
        </authorList>
    </citation>
    <scope>NUCLEOTIDE SEQUENCE [LARGE SCALE GENOMIC DNA]</scope>
    <source>
        <strain evidence="4">JCM 18476</strain>
    </source>
</reference>
<dbReference type="EMBL" id="CYHG01000005">
    <property type="protein sequence ID" value="CUB04067.1"/>
    <property type="molecule type" value="Genomic_DNA"/>
</dbReference>
<evidence type="ECO:0000313" key="3">
    <source>
        <dbReference type="EMBL" id="CUB04067.1"/>
    </source>
</evidence>
<accession>A0A0K6IL65</accession>
<sequence length="51" mass="6229">MSSSPFMNHLRSELRIRGYSMKTEKSYLYWIRYFIRFHNSTGTPYQCKTKS</sequence>
<dbReference type="RefSeq" id="WP_082443781.1">
    <property type="nucleotide sequence ID" value="NZ_CYHG01000005.1"/>
</dbReference>
<evidence type="ECO:0000256" key="1">
    <source>
        <dbReference type="ARBA" id="ARBA00023125"/>
    </source>
</evidence>
<dbReference type="InterPro" id="IPR004107">
    <property type="entry name" value="Integrase_SAM-like_N"/>
</dbReference>
<dbReference type="Pfam" id="PF13495">
    <property type="entry name" value="Phage_int_SAM_4"/>
    <property type="match status" value="1"/>
</dbReference>
<gene>
    <name evidence="3" type="ORF">Ga0061065_105159</name>
</gene>
<organism evidence="3 4">
    <name type="scientific">Marinomonas fungiae</name>
    <dbReference type="NCBI Taxonomy" id="1137284"/>
    <lineage>
        <taxon>Bacteria</taxon>
        <taxon>Pseudomonadati</taxon>
        <taxon>Pseudomonadota</taxon>
        <taxon>Gammaproteobacteria</taxon>
        <taxon>Oceanospirillales</taxon>
        <taxon>Oceanospirillaceae</taxon>
        <taxon>Marinomonas</taxon>
    </lineage>
</organism>
<proteinExistence type="predicted"/>
<dbReference type="STRING" id="1137284.GCA_001418205_01926"/>
<keyword evidence="1" id="KW-0238">DNA-binding</keyword>
<dbReference type="GO" id="GO:0003677">
    <property type="term" value="F:DNA binding"/>
    <property type="evidence" value="ECO:0007669"/>
    <property type="project" value="UniProtKB-KW"/>
</dbReference>
<protein>
    <submittedName>
        <fullName evidence="3">Phage integrase, N-terminal SAM-like domain</fullName>
    </submittedName>
</protein>
<dbReference type="InterPro" id="IPR010998">
    <property type="entry name" value="Integrase_recombinase_N"/>
</dbReference>
<dbReference type="GO" id="GO:0015074">
    <property type="term" value="P:DNA integration"/>
    <property type="evidence" value="ECO:0007669"/>
    <property type="project" value="InterPro"/>
</dbReference>
<keyword evidence="4" id="KW-1185">Reference proteome</keyword>
<feature type="domain" description="Integrase SAM-like N-terminal" evidence="2">
    <location>
        <begin position="6"/>
        <end position="49"/>
    </location>
</feature>
<dbReference type="Gene3D" id="1.10.150.130">
    <property type="match status" value="1"/>
</dbReference>
<evidence type="ECO:0000259" key="2">
    <source>
        <dbReference type="Pfam" id="PF13495"/>
    </source>
</evidence>
<dbReference type="AlphaFoldDB" id="A0A0K6IL65"/>
<evidence type="ECO:0000313" key="4">
    <source>
        <dbReference type="Proteomes" id="UP000182769"/>
    </source>
</evidence>